<dbReference type="PANTHER" id="PTHR16161:SF0">
    <property type="entry name" value="TRANSCRIPTIONAL PROTEIN SWT1"/>
    <property type="match status" value="1"/>
</dbReference>
<protein>
    <recommendedName>
        <fullName evidence="1">PIN domain-containing protein</fullName>
    </recommendedName>
</protein>
<dbReference type="SMART" id="SM00670">
    <property type="entry name" value="PINc"/>
    <property type="match status" value="1"/>
</dbReference>
<dbReference type="InterPro" id="IPR052626">
    <property type="entry name" value="SWT1_Regulator"/>
</dbReference>
<dbReference type="EMBL" id="KV722362">
    <property type="protein sequence ID" value="OCH92928.1"/>
    <property type="molecule type" value="Genomic_DNA"/>
</dbReference>
<reference evidence="2 3" key="1">
    <citation type="submission" date="2016-07" db="EMBL/GenBank/DDBJ databases">
        <title>Draft genome of the white-rot fungus Obba rivulosa 3A-2.</title>
        <authorList>
            <consortium name="DOE Joint Genome Institute"/>
            <person name="Miettinen O."/>
            <person name="Riley R."/>
            <person name="Acob R."/>
            <person name="Barry K."/>
            <person name="Cullen D."/>
            <person name="De Vries R."/>
            <person name="Hainaut M."/>
            <person name="Hatakka A."/>
            <person name="Henrissat B."/>
            <person name="Hilden K."/>
            <person name="Kuo R."/>
            <person name="Labutti K."/>
            <person name="Lipzen A."/>
            <person name="Makela M.R."/>
            <person name="Sandor L."/>
            <person name="Spatafora J.W."/>
            <person name="Grigoriev I.V."/>
            <person name="Hibbett D.S."/>
        </authorList>
    </citation>
    <scope>NUCLEOTIDE SEQUENCE [LARGE SCALE GENOMIC DNA]</scope>
    <source>
        <strain evidence="2 3">3A-2</strain>
    </source>
</reference>
<keyword evidence="3" id="KW-1185">Reference proteome</keyword>
<dbReference type="Proteomes" id="UP000250043">
    <property type="component" value="Unassembled WGS sequence"/>
</dbReference>
<dbReference type="CDD" id="cd18727">
    <property type="entry name" value="PIN_Swt1-like"/>
    <property type="match status" value="1"/>
</dbReference>
<dbReference type="PANTHER" id="PTHR16161">
    <property type="entry name" value="TRANSCRIPTIONAL PROTEIN SWT1"/>
    <property type="match status" value="1"/>
</dbReference>
<accession>A0A8E2AXI3</accession>
<dbReference type="Pfam" id="PF13638">
    <property type="entry name" value="PIN_4"/>
    <property type="match status" value="1"/>
</dbReference>
<dbReference type="GO" id="GO:0004540">
    <property type="term" value="F:RNA nuclease activity"/>
    <property type="evidence" value="ECO:0007669"/>
    <property type="project" value="UniProtKB-ARBA"/>
</dbReference>
<dbReference type="InterPro" id="IPR029060">
    <property type="entry name" value="PIN-like_dom_sf"/>
</dbReference>
<evidence type="ECO:0000313" key="3">
    <source>
        <dbReference type="Proteomes" id="UP000250043"/>
    </source>
</evidence>
<evidence type="ECO:0000259" key="1">
    <source>
        <dbReference type="SMART" id="SM00670"/>
    </source>
</evidence>
<dbReference type="OrthoDB" id="2017974at2759"/>
<dbReference type="InterPro" id="IPR002716">
    <property type="entry name" value="PIN_dom"/>
</dbReference>
<evidence type="ECO:0000313" key="2">
    <source>
        <dbReference type="EMBL" id="OCH92928.1"/>
    </source>
</evidence>
<dbReference type="SUPFAM" id="SSF88723">
    <property type="entry name" value="PIN domain-like"/>
    <property type="match status" value="1"/>
</dbReference>
<gene>
    <name evidence="2" type="ORF">OBBRIDRAFT_725934</name>
</gene>
<dbReference type="Gene3D" id="3.40.50.1010">
    <property type="entry name" value="5'-nuclease"/>
    <property type="match status" value="1"/>
</dbReference>
<organism evidence="2 3">
    <name type="scientific">Obba rivulosa</name>
    <dbReference type="NCBI Taxonomy" id="1052685"/>
    <lineage>
        <taxon>Eukaryota</taxon>
        <taxon>Fungi</taxon>
        <taxon>Dikarya</taxon>
        <taxon>Basidiomycota</taxon>
        <taxon>Agaricomycotina</taxon>
        <taxon>Agaricomycetes</taxon>
        <taxon>Polyporales</taxon>
        <taxon>Gelatoporiaceae</taxon>
        <taxon>Obba</taxon>
    </lineage>
</organism>
<sequence>MTTASTSQIPNHDDATKHIYDVANDVEMQDAFPTQNNYVIIDTNVLIDHLDVIQQFSDDIESLSLPVLILIPNVVISELDGCNDHTEGLAWSANRASSWVLDKITNPRSVKVQARNETESLPTSNADKMRMNDLSIVGCCMHFQKQGNIALLTRDKNLFIECKTHHLFTIYPPARGQRWSSRELARHLWPPGQMDLTRFAAHTKRYSKTHERTAGAARHEHKATVQRAEDDVMEIDDGDSQLTSFAEEKYELMNPINALHVQIVEHFRVVVYRTAERVRRESGYRTPPSQSLSLHAPGVMRKPSKDWTMSDCMDYLGTKKKLVKAKECDRAFWCLRQDGEHSGWRNGDQWATSQWMKSLDALKEIGEQFEDGWLLNSLETLAPEVHNILYAPRPAGM</sequence>
<name>A0A8E2AXI3_9APHY</name>
<feature type="domain" description="PIN" evidence="1">
    <location>
        <begin position="37"/>
        <end position="160"/>
    </location>
</feature>
<proteinExistence type="predicted"/>
<dbReference type="GO" id="GO:0005634">
    <property type="term" value="C:nucleus"/>
    <property type="evidence" value="ECO:0007669"/>
    <property type="project" value="TreeGrafter"/>
</dbReference>
<dbReference type="AlphaFoldDB" id="A0A8E2AXI3"/>